<dbReference type="Pfam" id="PF07690">
    <property type="entry name" value="MFS_1"/>
    <property type="match status" value="1"/>
</dbReference>
<proteinExistence type="predicted"/>
<evidence type="ECO:0000313" key="6">
    <source>
        <dbReference type="EMBL" id="KAB7495011.1"/>
    </source>
</evidence>
<keyword evidence="4 5" id="KW-0472">Membrane</keyword>
<evidence type="ECO:0000313" key="7">
    <source>
        <dbReference type="Proteomes" id="UP000326759"/>
    </source>
</evidence>
<keyword evidence="3 5" id="KW-1133">Transmembrane helix</keyword>
<name>A0A5N5SLR9_9CRUS</name>
<evidence type="ECO:0000256" key="2">
    <source>
        <dbReference type="ARBA" id="ARBA00022692"/>
    </source>
</evidence>
<dbReference type="PANTHER" id="PTHR11662">
    <property type="entry name" value="SOLUTE CARRIER FAMILY 17"/>
    <property type="match status" value="1"/>
</dbReference>
<dbReference type="AlphaFoldDB" id="A0A5N5SLR9"/>
<dbReference type="GO" id="GO:0006820">
    <property type="term" value="P:monoatomic anion transport"/>
    <property type="evidence" value="ECO:0007669"/>
    <property type="project" value="TreeGrafter"/>
</dbReference>
<dbReference type="Gene3D" id="1.20.1250.20">
    <property type="entry name" value="MFS general substrate transporter like domains"/>
    <property type="match status" value="1"/>
</dbReference>
<dbReference type="OrthoDB" id="6370258at2759"/>
<dbReference type="InterPro" id="IPR036259">
    <property type="entry name" value="MFS_trans_sf"/>
</dbReference>
<sequence>MISAKIYLITIKQILVDRGATPVSPFGFLRRITNEGEFDWDEHTQGLILGAFFYGFILTNIPGGILANYFGGKIVVGVSIFLTGILTLFSPLAARSSGIVFSGIFYPGMNILIGSWYPKMERSKFASYIFAGK</sequence>
<gene>
    <name evidence="6" type="ORF">Anas_05196</name>
</gene>
<keyword evidence="7" id="KW-1185">Reference proteome</keyword>
<dbReference type="GO" id="GO:0016020">
    <property type="term" value="C:membrane"/>
    <property type="evidence" value="ECO:0007669"/>
    <property type="project" value="UniProtKB-SubCell"/>
</dbReference>
<evidence type="ECO:0000256" key="3">
    <source>
        <dbReference type="ARBA" id="ARBA00022989"/>
    </source>
</evidence>
<dbReference type="InterPro" id="IPR050382">
    <property type="entry name" value="MFS_Na/Anion_cotransporter"/>
</dbReference>
<feature type="transmembrane region" description="Helical" evidence="5">
    <location>
        <begin position="47"/>
        <end position="67"/>
    </location>
</feature>
<evidence type="ECO:0000256" key="5">
    <source>
        <dbReference type="SAM" id="Phobius"/>
    </source>
</evidence>
<comment type="caution">
    <text evidence="6">The sequence shown here is derived from an EMBL/GenBank/DDBJ whole genome shotgun (WGS) entry which is preliminary data.</text>
</comment>
<dbReference type="SUPFAM" id="SSF103473">
    <property type="entry name" value="MFS general substrate transporter"/>
    <property type="match status" value="1"/>
</dbReference>
<accession>A0A5N5SLR9</accession>
<evidence type="ECO:0000256" key="1">
    <source>
        <dbReference type="ARBA" id="ARBA00004141"/>
    </source>
</evidence>
<feature type="transmembrane region" description="Helical" evidence="5">
    <location>
        <begin position="74"/>
        <end position="93"/>
    </location>
</feature>
<organism evidence="6 7">
    <name type="scientific">Armadillidium nasatum</name>
    <dbReference type="NCBI Taxonomy" id="96803"/>
    <lineage>
        <taxon>Eukaryota</taxon>
        <taxon>Metazoa</taxon>
        <taxon>Ecdysozoa</taxon>
        <taxon>Arthropoda</taxon>
        <taxon>Crustacea</taxon>
        <taxon>Multicrustacea</taxon>
        <taxon>Malacostraca</taxon>
        <taxon>Eumalacostraca</taxon>
        <taxon>Peracarida</taxon>
        <taxon>Isopoda</taxon>
        <taxon>Oniscidea</taxon>
        <taxon>Crinocheta</taxon>
        <taxon>Armadillidiidae</taxon>
        <taxon>Armadillidium</taxon>
    </lineage>
</organism>
<dbReference type="InterPro" id="IPR011701">
    <property type="entry name" value="MFS"/>
</dbReference>
<protein>
    <submittedName>
        <fullName evidence="6">Sialin</fullName>
    </submittedName>
</protein>
<comment type="subcellular location">
    <subcellularLocation>
        <location evidence="1">Membrane</location>
        <topology evidence="1">Multi-pass membrane protein</topology>
    </subcellularLocation>
</comment>
<keyword evidence="2 5" id="KW-0812">Transmembrane</keyword>
<evidence type="ECO:0000256" key="4">
    <source>
        <dbReference type="ARBA" id="ARBA00023136"/>
    </source>
</evidence>
<dbReference type="Proteomes" id="UP000326759">
    <property type="component" value="Unassembled WGS sequence"/>
</dbReference>
<dbReference type="PANTHER" id="PTHR11662:SF399">
    <property type="entry name" value="FI19708P1-RELATED"/>
    <property type="match status" value="1"/>
</dbReference>
<reference evidence="6 7" key="1">
    <citation type="journal article" date="2019" name="PLoS Biol.">
        <title>Sex chromosomes control vertical transmission of feminizing Wolbachia symbionts in an isopod.</title>
        <authorList>
            <person name="Becking T."/>
            <person name="Chebbi M.A."/>
            <person name="Giraud I."/>
            <person name="Moumen B."/>
            <person name="Laverre T."/>
            <person name="Caubet Y."/>
            <person name="Peccoud J."/>
            <person name="Gilbert C."/>
            <person name="Cordaux R."/>
        </authorList>
    </citation>
    <scope>NUCLEOTIDE SEQUENCE [LARGE SCALE GENOMIC DNA]</scope>
    <source>
        <strain evidence="6">ANa2</strain>
        <tissue evidence="6">Whole body excluding digestive tract and cuticle</tissue>
    </source>
</reference>
<dbReference type="GO" id="GO:0022857">
    <property type="term" value="F:transmembrane transporter activity"/>
    <property type="evidence" value="ECO:0007669"/>
    <property type="project" value="InterPro"/>
</dbReference>
<feature type="transmembrane region" description="Helical" evidence="5">
    <location>
        <begin position="99"/>
        <end position="117"/>
    </location>
</feature>
<dbReference type="EMBL" id="SEYY01023228">
    <property type="protein sequence ID" value="KAB7495011.1"/>
    <property type="molecule type" value="Genomic_DNA"/>
</dbReference>